<feature type="compositionally biased region" description="Basic and acidic residues" evidence="6">
    <location>
        <begin position="578"/>
        <end position="593"/>
    </location>
</feature>
<dbReference type="CDD" id="cd12054">
    <property type="entry name" value="SH3_CD2AP_2"/>
    <property type="match status" value="1"/>
</dbReference>
<keyword evidence="1 5" id="KW-0728">SH3 domain</keyword>
<name>A0A8T3DNM0_9TELE</name>
<feature type="domain" description="SH3" evidence="7">
    <location>
        <begin position="111"/>
        <end position="170"/>
    </location>
</feature>
<sequence length="648" mass="71517">MVEVVVEYEYEALHDDELTLKLGDVIKNVRRIEEEGWMEGELNGRRGLFPDNFVKEVKKEPKEELKDEAQPVRRERTSGNVASLVQRMSTYGIPAGGFQPPSHPRTFKKKAKKRQCKVLFEYLPQNEDELELKVGDIIDINEEVEEGWWSGTMNGKSGLFPSNFVKELDGSEDDEPVDITDSTEGVSKDNLAAVPTTPTSPHPSPGNGNGVIAQPKKIRGVGFGDIFREGSVKLKVRLPSAEGEEKKADKPIPSLPSSAKPAHSNMTDSDKVDGESKAKVKEYCKATFPFDATNEDELSLKEGEIILVLNKDTGEPGWWRGEVNGKEGVFPDNFVTLISEMDKEALSSRGSIKSSSKQDSEEKPRKPPPPSKSLGPKPEVPSADKKPLHPRPEDRGDKPVPDHKPTKPAAPVVPPKKPVPPPGKGNVLLRPGIVPPKRPDKPITPSSGANRSNGEVPSTRPKSDFEPTLPSKPKTLSGDWGEKAGDIDLMSFDELSSTSEKLSHPTTSRPKMPGRRLPAQFASGHSPIKEVSVEKNQRVEEEDATKPKLTDMKKPSLQIHSSSPISKPSLASGSTSDQKLKTDGEEEKASELEDLRTQMKELLLSVELLKTQQMREIADLRNELDEERLKRVALQMEIEKLKKTVQST</sequence>
<feature type="domain" description="SH3" evidence="7">
    <location>
        <begin position="1"/>
        <end position="59"/>
    </location>
</feature>
<evidence type="ECO:0000313" key="9">
    <source>
        <dbReference type="Proteomes" id="UP000829720"/>
    </source>
</evidence>
<feature type="compositionally biased region" description="Basic and acidic residues" evidence="6">
    <location>
        <begin position="382"/>
        <end position="405"/>
    </location>
</feature>
<feature type="compositionally biased region" description="Basic and acidic residues" evidence="6">
    <location>
        <begin position="527"/>
        <end position="554"/>
    </location>
</feature>
<proteinExistence type="predicted"/>
<reference evidence="8" key="1">
    <citation type="submission" date="2021-01" db="EMBL/GenBank/DDBJ databases">
        <authorList>
            <person name="Zahm M."/>
            <person name="Roques C."/>
            <person name="Cabau C."/>
            <person name="Klopp C."/>
            <person name="Donnadieu C."/>
            <person name="Jouanno E."/>
            <person name="Lampietro C."/>
            <person name="Louis A."/>
            <person name="Herpin A."/>
            <person name="Echchiki A."/>
            <person name="Berthelot C."/>
            <person name="Parey E."/>
            <person name="Roest-Crollius H."/>
            <person name="Braasch I."/>
            <person name="Postlethwait J."/>
            <person name="Bobe J."/>
            <person name="Montfort J."/>
            <person name="Bouchez O."/>
            <person name="Begum T."/>
            <person name="Mejri S."/>
            <person name="Adams A."/>
            <person name="Chen W.-J."/>
            <person name="Guiguen Y."/>
        </authorList>
    </citation>
    <scope>NUCLEOTIDE SEQUENCE</scope>
    <source>
        <tissue evidence="8">Blood</tissue>
    </source>
</reference>
<dbReference type="PROSITE" id="PS50002">
    <property type="entry name" value="SH3"/>
    <property type="match status" value="3"/>
</dbReference>
<dbReference type="InterPro" id="IPR050384">
    <property type="entry name" value="Endophilin_SH3RF"/>
</dbReference>
<feature type="region of interest" description="Disordered" evidence="6">
    <location>
        <begin position="169"/>
        <end position="214"/>
    </location>
</feature>
<evidence type="ECO:0000256" key="3">
    <source>
        <dbReference type="ARBA" id="ARBA00037432"/>
    </source>
</evidence>
<comment type="caution">
    <text evidence="8">The sequence shown here is derived from an EMBL/GenBank/DDBJ whole genome shotgun (WGS) entry which is preliminary data.</text>
</comment>
<dbReference type="InterPro" id="IPR001452">
    <property type="entry name" value="SH3_domain"/>
</dbReference>
<keyword evidence="9" id="KW-1185">Reference proteome</keyword>
<dbReference type="FunFam" id="2.30.30.40:FF:000072">
    <property type="entry name" value="Unconventional Myosin IB"/>
    <property type="match status" value="2"/>
</dbReference>
<feature type="region of interest" description="Disordered" evidence="6">
    <location>
        <begin position="59"/>
        <end position="79"/>
    </location>
</feature>
<evidence type="ECO:0000256" key="1">
    <source>
        <dbReference type="ARBA" id="ARBA00022443"/>
    </source>
</evidence>
<feature type="compositionally biased region" description="Polar residues" evidence="6">
    <location>
        <begin position="494"/>
        <end position="509"/>
    </location>
</feature>
<evidence type="ECO:0000256" key="4">
    <source>
        <dbReference type="ARBA" id="ARBA00040640"/>
    </source>
</evidence>
<dbReference type="InterPro" id="IPR035776">
    <property type="entry name" value="CD2AP_SH_2"/>
</dbReference>
<dbReference type="InterPro" id="IPR036028">
    <property type="entry name" value="SH3-like_dom_sf"/>
</dbReference>
<dbReference type="Pfam" id="PF00018">
    <property type="entry name" value="SH3_1"/>
    <property type="match status" value="1"/>
</dbReference>
<feature type="compositionally biased region" description="Basic and acidic residues" evidence="6">
    <location>
        <begin position="356"/>
        <end position="365"/>
    </location>
</feature>
<keyword evidence="2" id="KW-0040">ANK repeat</keyword>
<dbReference type="EMBL" id="JAERUA010000007">
    <property type="protein sequence ID" value="KAI1897586.1"/>
    <property type="molecule type" value="Genomic_DNA"/>
</dbReference>
<protein>
    <recommendedName>
        <fullName evidence="4">Osteoclast-stimulating factor 1</fullName>
    </recommendedName>
</protein>
<evidence type="ECO:0000256" key="6">
    <source>
        <dbReference type="SAM" id="MobiDB-lite"/>
    </source>
</evidence>
<feature type="region of interest" description="Disordered" evidence="6">
    <location>
        <begin position="238"/>
        <end position="276"/>
    </location>
</feature>
<evidence type="ECO:0000256" key="5">
    <source>
        <dbReference type="PROSITE-ProRule" id="PRU00192"/>
    </source>
</evidence>
<feature type="compositionally biased region" description="Polar residues" evidence="6">
    <location>
        <begin position="444"/>
        <end position="456"/>
    </location>
</feature>
<accession>A0A8T3DNM0</accession>
<comment type="function">
    <text evidence="3">Induces bone resorption, acting probably through a signaling cascade which results in the secretion of factor(s) enhancing osteoclast formation and activity.</text>
</comment>
<feature type="compositionally biased region" description="Basic and acidic residues" evidence="6">
    <location>
        <begin position="59"/>
        <end position="77"/>
    </location>
</feature>
<gene>
    <name evidence="8" type="ORF">AGOR_G00084790</name>
</gene>
<dbReference type="Gene3D" id="2.30.30.40">
    <property type="entry name" value="SH3 Domains"/>
    <property type="match status" value="3"/>
</dbReference>
<dbReference type="OrthoDB" id="5340910at2759"/>
<dbReference type="GO" id="GO:0007015">
    <property type="term" value="P:actin filament organization"/>
    <property type="evidence" value="ECO:0007669"/>
    <property type="project" value="TreeGrafter"/>
</dbReference>
<dbReference type="GO" id="GO:0016477">
    <property type="term" value="P:cell migration"/>
    <property type="evidence" value="ECO:0007669"/>
    <property type="project" value="TreeGrafter"/>
</dbReference>
<feature type="compositionally biased region" description="Pro residues" evidence="6">
    <location>
        <begin position="411"/>
        <end position="423"/>
    </location>
</feature>
<dbReference type="AlphaFoldDB" id="A0A8T3DNM0"/>
<dbReference type="CDD" id="cd12056">
    <property type="entry name" value="SH3_CD2AP_3"/>
    <property type="match status" value="1"/>
</dbReference>
<feature type="domain" description="SH3" evidence="7">
    <location>
        <begin position="279"/>
        <end position="340"/>
    </location>
</feature>
<dbReference type="PANTHER" id="PTHR14167:SF23">
    <property type="entry name" value="CD2-ASSOCIATED PROTEIN"/>
    <property type="match status" value="1"/>
</dbReference>
<dbReference type="Proteomes" id="UP000829720">
    <property type="component" value="Unassembled WGS sequence"/>
</dbReference>
<dbReference type="InterPro" id="IPR035777">
    <property type="entry name" value="CD2AP_SH3_3"/>
</dbReference>
<organism evidence="8 9">
    <name type="scientific">Albula goreensis</name>
    <dbReference type="NCBI Taxonomy" id="1534307"/>
    <lineage>
        <taxon>Eukaryota</taxon>
        <taxon>Metazoa</taxon>
        <taxon>Chordata</taxon>
        <taxon>Craniata</taxon>
        <taxon>Vertebrata</taxon>
        <taxon>Euteleostomi</taxon>
        <taxon>Actinopterygii</taxon>
        <taxon>Neopterygii</taxon>
        <taxon>Teleostei</taxon>
        <taxon>Albuliformes</taxon>
        <taxon>Albulidae</taxon>
        <taxon>Albula</taxon>
    </lineage>
</organism>
<dbReference type="Pfam" id="PF14604">
    <property type="entry name" value="SH3_9"/>
    <property type="match status" value="2"/>
</dbReference>
<dbReference type="FunFam" id="2.30.30.40:FF:000112">
    <property type="entry name" value="SH3 domain-containing kinase-binding protein 1"/>
    <property type="match status" value="1"/>
</dbReference>
<evidence type="ECO:0000259" key="7">
    <source>
        <dbReference type="PROSITE" id="PS50002"/>
    </source>
</evidence>
<dbReference type="SUPFAM" id="SSF50044">
    <property type="entry name" value="SH3-domain"/>
    <property type="match status" value="3"/>
</dbReference>
<dbReference type="SMART" id="SM00326">
    <property type="entry name" value="SH3"/>
    <property type="match status" value="3"/>
</dbReference>
<feature type="region of interest" description="Disordered" evidence="6">
    <location>
        <begin position="345"/>
        <end position="593"/>
    </location>
</feature>
<dbReference type="PRINTS" id="PR00499">
    <property type="entry name" value="P67PHOX"/>
</dbReference>
<evidence type="ECO:0000256" key="2">
    <source>
        <dbReference type="ARBA" id="ARBA00023043"/>
    </source>
</evidence>
<evidence type="ECO:0000313" key="8">
    <source>
        <dbReference type="EMBL" id="KAI1897586.1"/>
    </source>
</evidence>
<dbReference type="PRINTS" id="PR00452">
    <property type="entry name" value="SH3DOMAIN"/>
</dbReference>
<feature type="compositionally biased region" description="Low complexity" evidence="6">
    <location>
        <begin position="561"/>
        <end position="574"/>
    </location>
</feature>
<dbReference type="PANTHER" id="PTHR14167">
    <property type="entry name" value="SH3 DOMAIN-CONTAINING"/>
    <property type="match status" value="1"/>
</dbReference>